<keyword evidence="7" id="KW-0143">Chaperone</keyword>
<dbReference type="InterPro" id="IPR027304">
    <property type="entry name" value="Trigger_fact/SurA_dom_sf"/>
</dbReference>
<dbReference type="Gene3D" id="3.10.50.40">
    <property type="match status" value="1"/>
</dbReference>
<dbReference type="SUPFAM" id="SSF54534">
    <property type="entry name" value="FKBP-like"/>
    <property type="match status" value="1"/>
</dbReference>
<gene>
    <name evidence="14" type="ORF">ENSA7_02260</name>
</gene>
<dbReference type="RefSeq" id="WP_106087327.1">
    <property type="nucleotide sequence ID" value="NZ_PVNL01000004.1"/>
</dbReference>
<dbReference type="OrthoDB" id="9812372at2"/>
<keyword evidence="6 12" id="KW-0472">Membrane</keyword>
<keyword evidence="4 12" id="KW-0812">Transmembrane</keyword>
<evidence type="ECO:0000313" key="14">
    <source>
        <dbReference type="EMBL" id="PRQ10020.1"/>
    </source>
</evidence>
<evidence type="ECO:0000256" key="9">
    <source>
        <dbReference type="ARBA" id="ARBA00040743"/>
    </source>
</evidence>
<dbReference type="InterPro" id="IPR052029">
    <property type="entry name" value="PpiD_chaperone"/>
</dbReference>
<evidence type="ECO:0000256" key="7">
    <source>
        <dbReference type="ARBA" id="ARBA00023186"/>
    </source>
</evidence>
<evidence type="ECO:0000256" key="10">
    <source>
        <dbReference type="ARBA" id="ARBA00042775"/>
    </source>
</evidence>
<keyword evidence="2" id="KW-1003">Cell membrane</keyword>
<comment type="similarity">
    <text evidence="8">Belongs to the PpiD chaperone family.</text>
</comment>
<dbReference type="PANTHER" id="PTHR47529">
    <property type="entry name" value="PEPTIDYL-PROLYL CIS-TRANS ISOMERASE D"/>
    <property type="match status" value="1"/>
</dbReference>
<evidence type="ECO:0000256" key="2">
    <source>
        <dbReference type="ARBA" id="ARBA00022475"/>
    </source>
</evidence>
<keyword evidence="3" id="KW-0997">Cell inner membrane</keyword>
<keyword evidence="5 12" id="KW-1133">Transmembrane helix</keyword>
<evidence type="ECO:0000256" key="1">
    <source>
        <dbReference type="ARBA" id="ARBA00004382"/>
    </source>
</evidence>
<proteinExistence type="inferred from homology"/>
<keyword evidence="11" id="KW-0697">Rotamase</keyword>
<evidence type="ECO:0000256" key="11">
    <source>
        <dbReference type="PROSITE-ProRule" id="PRU00278"/>
    </source>
</evidence>
<dbReference type="Pfam" id="PF00639">
    <property type="entry name" value="Rotamase"/>
    <property type="match status" value="1"/>
</dbReference>
<feature type="domain" description="PpiC" evidence="13">
    <location>
        <begin position="243"/>
        <end position="361"/>
    </location>
</feature>
<dbReference type="GO" id="GO:0003755">
    <property type="term" value="F:peptidyl-prolyl cis-trans isomerase activity"/>
    <property type="evidence" value="ECO:0007669"/>
    <property type="project" value="UniProtKB-KW"/>
</dbReference>
<evidence type="ECO:0000256" key="8">
    <source>
        <dbReference type="ARBA" id="ARBA00038408"/>
    </source>
</evidence>
<name>A0A2S9YY54_9BACT</name>
<comment type="caution">
    <text evidence="14">The sequence shown here is derived from an EMBL/GenBank/DDBJ whole genome shotgun (WGS) entry which is preliminary data.</text>
</comment>
<evidence type="ECO:0000313" key="15">
    <source>
        <dbReference type="Proteomes" id="UP000238823"/>
    </source>
</evidence>
<evidence type="ECO:0000256" key="6">
    <source>
        <dbReference type="ARBA" id="ARBA00023136"/>
    </source>
</evidence>
<dbReference type="InterPro" id="IPR000297">
    <property type="entry name" value="PPIase_PpiC"/>
</dbReference>
<organism evidence="14 15">
    <name type="scientific">Enhygromyxa salina</name>
    <dbReference type="NCBI Taxonomy" id="215803"/>
    <lineage>
        <taxon>Bacteria</taxon>
        <taxon>Pseudomonadati</taxon>
        <taxon>Myxococcota</taxon>
        <taxon>Polyangia</taxon>
        <taxon>Nannocystales</taxon>
        <taxon>Nannocystaceae</taxon>
        <taxon>Enhygromyxa</taxon>
    </lineage>
</organism>
<comment type="subcellular location">
    <subcellularLocation>
        <location evidence="1">Cell inner membrane</location>
        <topology evidence="1">Single-pass type II membrane protein</topology>
        <orientation evidence="1">Periplasmic side</orientation>
    </subcellularLocation>
</comment>
<evidence type="ECO:0000259" key="13">
    <source>
        <dbReference type="PROSITE" id="PS50198"/>
    </source>
</evidence>
<dbReference type="SUPFAM" id="SSF109998">
    <property type="entry name" value="Triger factor/SurA peptide-binding domain-like"/>
    <property type="match status" value="1"/>
</dbReference>
<dbReference type="GO" id="GO:0005886">
    <property type="term" value="C:plasma membrane"/>
    <property type="evidence" value="ECO:0007669"/>
    <property type="project" value="UniProtKB-SubCell"/>
</dbReference>
<dbReference type="AlphaFoldDB" id="A0A2S9YY54"/>
<dbReference type="Pfam" id="PF13624">
    <property type="entry name" value="SurA_N_3"/>
    <property type="match status" value="1"/>
</dbReference>
<evidence type="ECO:0000256" key="4">
    <source>
        <dbReference type="ARBA" id="ARBA00022692"/>
    </source>
</evidence>
<feature type="transmembrane region" description="Helical" evidence="12">
    <location>
        <begin position="12"/>
        <end position="31"/>
    </location>
</feature>
<keyword evidence="11" id="KW-0413">Isomerase</keyword>
<dbReference type="Proteomes" id="UP000238823">
    <property type="component" value="Unassembled WGS sequence"/>
</dbReference>
<accession>A0A2S9YY54</accession>
<sequence length="606" mass="65738">MLGLERGKGGNIVVWLILGVLALAFGFTFGLPSDQLSFGESGLLKVHGENVTKEDFAYQHRAIGWVIPLPEGEEAQTMGVREEVLEAVIERLVLVHAGEVLGLGAELRDAELLTKDGFLLVLDQDRPWPWADKDKFDYEMLKRGLMQFNVSEARYLEIQRQELLARQVRDLIAASITVPEAELWTKYEADNNQLSLRYVRFPVNDFSEIVDPTDAEIDAYIENNADALQESWETNQARFLKLPAQVDLRLIQFSKPIAPPADSPAEMVAEYEAKLEAARAAVVAARARITEGGESFAAVARELSIDTDTARSGGHYGWAQVTDSGSGLEPIIDQTAQTLEDGQVSEPIEGDEGLYLVMVAGHREGDVPEDVAKRELATNAVRSVRGRELAKRAAEEALLAVKSGTDLDELFSAGTPALGGPGGLPGLDGENIEDFGLREPSGPQQKIEETGLFANGQSIPGIGAQPILTDKAWTSDPTAPILDEVFEVPGGFVIAAVDERQTATREGFAEARAELYRELATQRANGVISGFTKHQCFLGKARVEIRVNDNAVKALMNYGGETPTDADGVRLVPPYHVCERVGDRGGLLQLAMMLRGQGNVGAPPGS</sequence>
<evidence type="ECO:0000256" key="5">
    <source>
        <dbReference type="ARBA" id="ARBA00022989"/>
    </source>
</evidence>
<dbReference type="PANTHER" id="PTHR47529:SF1">
    <property type="entry name" value="PERIPLASMIC CHAPERONE PPID"/>
    <property type="match status" value="1"/>
</dbReference>
<dbReference type="InterPro" id="IPR046357">
    <property type="entry name" value="PPIase_dom_sf"/>
</dbReference>
<dbReference type="EMBL" id="PVNL01000004">
    <property type="protein sequence ID" value="PRQ10020.1"/>
    <property type="molecule type" value="Genomic_DNA"/>
</dbReference>
<dbReference type="PROSITE" id="PS50198">
    <property type="entry name" value="PPIC_PPIASE_2"/>
    <property type="match status" value="1"/>
</dbReference>
<protein>
    <recommendedName>
        <fullName evidence="9">Periplasmic chaperone PpiD</fullName>
    </recommendedName>
    <alternativeName>
        <fullName evidence="10">Periplasmic folding chaperone</fullName>
    </alternativeName>
</protein>
<reference evidence="14 15" key="1">
    <citation type="submission" date="2018-03" db="EMBL/GenBank/DDBJ databases">
        <title>Draft Genome Sequences of the Obligatory Marine Myxobacteria Enhygromyxa salina SWB007.</title>
        <authorList>
            <person name="Poehlein A."/>
            <person name="Moghaddam J.A."/>
            <person name="Harms H."/>
            <person name="Alanjari M."/>
            <person name="Koenig G.M."/>
            <person name="Daniel R."/>
            <person name="Schaeberle T.F."/>
        </authorList>
    </citation>
    <scope>NUCLEOTIDE SEQUENCE [LARGE SCALE GENOMIC DNA]</scope>
    <source>
        <strain evidence="14 15">SWB007</strain>
    </source>
</reference>
<evidence type="ECO:0000256" key="3">
    <source>
        <dbReference type="ARBA" id="ARBA00022519"/>
    </source>
</evidence>
<evidence type="ECO:0000256" key="12">
    <source>
        <dbReference type="SAM" id="Phobius"/>
    </source>
</evidence>